<evidence type="ECO:0000313" key="8">
    <source>
        <dbReference type="EMBL" id="GAA6144475.1"/>
    </source>
</evidence>
<name>A0ABP9ZWG6_9GAMM</name>
<dbReference type="Proteomes" id="UP001481413">
    <property type="component" value="Unassembled WGS sequence"/>
</dbReference>
<keyword evidence="2 6" id="KW-0479">Metal-binding</keyword>
<accession>A0ABP9ZWG6</accession>
<dbReference type="InterPro" id="IPR036409">
    <property type="entry name" value="Aldolase_II/adducin_N_sf"/>
</dbReference>
<comment type="pathway">
    <text evidence="6">Amino-acid biosynthesis; L-methionine biosynthesis via salvage pathway; L-methionine from S-methyl-5-thio-alpha-D-ribose 1-phosphate: step 2/6.</text>
</comment>
<keyword evidence="4 6" id="KW-0486">Methionine biosynthesis</keyword>
<evidence type="ECO:0000256" key="6">
    <source>
        <dbReference type="HAMAP-Rule" id="MF_01677"/>
    </source>
</evidence>
<organism evidence="8 9">
    <name type="scientific">Thalassolituus maritimus</name>
    <dbReference type="NCBI Taxonomy" id="484498"/>
    <lineage>
        <taxon>Bacteria</taxon>
        <taxon>Pseudomonadati</taxon>
        <taxon>Pseudomonadota</taxon>
        <taxon>Gammaproteobacteria</taxon>
        <taxon>Oceanospirillales</taxon>
        <taxon>Oceanospirillaceae</taxon>
        <taxon>Thalassolituus</taxon>
    </lineage>
</organism>
<dbReference type="SMART" id="SM01007">
    <property type="entry name" value="Aldolase_II"/>
    <property type="match status" value="1"/>
</dbReference>
<keyword evidence="5 6" id="KW-0456">Lyase</keyword>
<feature type="domain" description="Class II aldolase/adducin N-terminal" evidence="7">
    <location>
        <begin position="19"/>
        <end position="206"/>
    </location>
</feature>
<comment type="caution">
    <text evidence="8">The sequence shown here is derived from an EMBL/GenBank/DDBJ whole genome shotgun (WGS) entry which is preliminary data.</text>
</comment>
<dbReference type="EMBL" id="BAABWH010000001">
    <property type="protein sequence ID" value="GAA6144475.1"/>
    <property type="molecule type" value="Genomic_DNA"/>
</dbReference>
<dbReference type="SUPFAM" id="SSF53639">
    <property type="entry name" value="AraD/HMP-PK domain-like"/>
    <property type="match status" value="1"/>
</dbReference>
<dbReference type="EC" id="4.2.1.109" evidence="6"/>
<dbReference type="HAMAP" id="MF_01677">
    <property type="entry name" value="Salvage_MtnB"/>
    <property type="match status" value="1"/>
</dbReference>
<evidence type="ECO:0000256" key="2">
    <source>
        <dbReference type="ARBA" id="ARBA00022723"/>
    </source>
</evidence>
<evidence type="ECO:0000256" key="1">
    <source>
        <dbReference type="ARBA" id="ARBA00022605"/>
    </source>
</evidence>
<dbReference type="PANTHER" id="PTHR22789:SF0">
    <property type="entry name" value="3-OXO-TETRONATE 4-PHOSPHATE DECARBOXYLASE-RELATED"/>
    <property type="match status" value="1"/>
</dbReference>
<evidence type="ECO:0000256" key="3">
    <source>
        <dbReference type="ARBA" id="ARBA00022833"/>
    </source>
</evidence>
<gene>
    <name evidence="6" type="primary">mtnB</name>
    <name evidence="8" type="ORF">NBRC116585_05920</name>
</gene>
<evidence type="ECO:0000259" key="7">
    <source>
        <dbReference type="SMART" id="SM01007"/>
    </source>
</evidence>
<reference evidence="8 9" key="1">
    <citation type="submission" date="2024-04" db="EMBL/GenBank/DDBJ databases">
        <title>Draft genome sequence of Thalassolituus maritimus NBRC 116585.</title>
        <authorList>
            <person name="Miyakawa T."/>
            <person name="Kusuya Y."/>
            <person name="Miura T."/>
        </authorList>
    </citation>
    <scope>NUCLEOTIDE SEQUENCE [LARGE SCALE GENOMIC DNA]</scope>
    <source>
        <strain evidence="8 9">5NW40-0001</strain>
    </source>
</reference>
<evidence type="ECO:0000256" key="5">
    <source>
        <dbReference type="ARBA" id="ARBA00023239"/>
    </source>
</evidence>
<protein>
    <recommendedName>
        <fullName evidence="6">Methylthioribulose-1-phosphate dehydratase</fullName>
        <shortName evidence="6">MTRu-1-P dehydratase</shortName>
        <ecNumber evidence="6">4.2.1.109</ecNumber>
    </recommendedName>
</protein>
<sequence length="214" mass="24001">MTASNKPAFNKADFQKAAEELCRYGRILYGNNWSPATSSNYSVRLNDDVCALTSSGKHKGELTPEDILAVNMQGEPLSEGRPSAETGLHTQLYRRDHHIGAVLHTHSPTVVLLSQIWKDDALSMTGWELQKAFAGETTHEGTVTFPIFPNDQDIDRLAGQVEQHMQQHGQGHAYLIRGHGVYTWGKDLAECYRHLEAIEHLLGYQLELLKIRQP</sequence>
<dbReference type="RefSeq" id="WP_353293401.1">
    <property type="nucleotide sequence ID" value="NZ_BAABWH010000001.1"/>
</dbReference>
<dbReference type="PANTHER" id="PTHR22789">
    <property type="entry name" value="FUCULOSE PHOSPHATE ALDOLASE"/>
    <property type="match status" value="1"/>
</dbReference>
<keyword evidence="3 6" id="KW-0862">Zinc</keyword>
<dbReference type="Gene3D" id="3.40.225.10">
    <property type="entry name" value="Class II aldolase/adducin N-terminal domain"/>
    <property type="match status" value="1"/>
</dbReference>
<keyword evidence="1 6" id="KW-0028">Amino-acid biosynthesis</keyword>
<dbReference type="InterPro" id="IPR017714">
    <property type="entry name" value="MethylthioRu-1-P_deHdtase_MtnB"/>
</dbReference>
<proteinExistence type="inferred from homology"/>
<comment type="similarity">
    <text evidence="6">Belongs to the aldolase class II family. MtnB subfamily.</text>
</comment>
<comment type="cofactor">
    <cofactor evidence="6">
        <name>Zn(2+)</name>
        <dbReference type="ChEBI" id="CHEBI:29105"/>
    </cofactor>
    <text evidence="6">Binds 1 zinc ion per subunit.</text>
</comment>
<evidence type="ECO:0000256" key="4">
    <source>
        <dbReference type="ARBA" id="ARBA00023167"/>
    </source>
</evidence>
<dbReference type="Pfam" id="PF00596">
    <property type="entry name" value="Aldolase_II"/>
    <property type="match status" value="1"/>
</dbReference>
<feature type="binding site" evidence="6">
    <location>
        <position position="104"/>
    </location>
    <ligand>
        <name>Zn(2+)</name>
        <dbReference type="ChEBI" id="CHEBI:29105"/>
    </ligand>
</feature>
<evidence type="ECO:0000313" key="9">
    <source>
        <dbReference type="Proteomes" id="UP001481413"/>
    </source>
</evidence>
<comment type="catalytic activity">
    <reaction evidence="6">
        <text>5-(methylsulfanyl)-D-ribulose 1-phosphate = 5-methylsulfanyl-2,3-dioxopentyl phosphate + H2O</text>
        <dbReference type="Rhea" id="RHEA:15549"/>
        <dbReference type="ChEBI" id="CHEBI:15377"/>
        <dbReference type="ChEBI" id="CHEBI:58548"/>
        <dbReference type="ChEBI" id="CHEBI:58828"/>
        <dbReference type="EC" id="4.2.1.109"/>
    </reaction>
</comment>
<dbReference type="InterPro" id="IPR001303">
    <property type="entry name" value="Aldolase_II/adducin_N"/>
</dbReference>
<feature type="binding site" evidence="6">
    <location>
        <position position="106"/>
    </location>
    <ligand>
        <name>Zn(2+)</name>
        <dbReference type="ChEBI" id="CHEBI:29105"/>
    </ligand>
</feature>
<dbReference type="NCBIfam" id="NF006672">
    <property type="entry name" value="PRK09220.1"/>
    <property type="match status" value="1"/>
</dbReference>
<keyword evidence="9" id="KW-1185">Reference proteome</keyword>
<comment type="function">
    <text evidence="6">Catalyzes the dehydration of methylthioribulose-1-phosphate (MTRu-1-P) into 2,3-diketo-5-methylthiopentyl-1-phosphate (DK-MTP-1-P).</text>
</comment>
<dbReference type="InterPro" id="IPR050197">
    <property type="entry name" value="Aldolase_class_II_sugar_metab"/>
</dbReference>
<dbReference type="NCBIfam" id="TIGR03328">
    <property type="entry name" value="salvage_mtnB"/>
    <property type="match status" value="1"/>
</dbReference>